<organism evidence="2">
    <name type="scientific">Chaetoceros debilis</name>
    <dbReference type="NCBI Taxonomy" id="122233"/>
    <lineage>
        <taxon>Eukaryota</taxon>
        <taxon>Sar</taxon>
        <taxon>Stramenopiles</taxon>
        <taxon>Ochrophyta</taxon>
        <taxon>Bacillariophyta</taxon>
        <taxon>Coscinodiscophyceae</taxon>
        <taxon>Chaetocerotophycidae</taxon>
        <taxon>Chaetocerotales</taxon>
        <taxon>Chaetocerotaceae</taxon>
        <taxon>Chaetoceros</taxon>
    </lineage>
</organism>
<proteinExistence type="predicted"/>
<sequence>MPLRQELITLGIETVFNAKGVGWNRVKKNSKKHKRIRKKKDKRKNRFSLMCGYQSLSTEDIHEETTPRNGNLTKDNKSQDFKALTYEEYVKHLEKCHKTKIYKSKENNYLEVEVLEAGYEDERLRRRIFTNEMKALLDEGIDDSMHSIALSTEEDNDNKCDNSQDDEMILQEAIGNACLSPLYNPTQIVYRSITTTDDATAKNEIRSDSPNKWSDAESGIIHKVVDNIMATSVTIEESGVASCPTPSIYTSVDTSFVAPIQGVVQPSKVNMQTERLPAVRKEPIIVNTFRETNIMDSHFMSEHSVIPTKNIALPPKLNEIISSTDNLVTITSDELRDDSIHKQTCHGEIRDDASPRAPTESKENSSENSKRVDILEVLTTEEDKQDGDRKMSPKHSSVNLDVKPAHTKKGSVQLTRKIMKENGFADLIGDSSSDEVPPQLKIDDELVPLKNISEMSTPPGSPVAFTRSPTTKTVGSEATASSFFSESKTSSSVVVRKVETDQITELKYEQVMSFPSSENLSIASSSSFHIEGAKTTSKAHGINNSFSFNTYSSGILSIRSSATELSCEEVEQCVNYTVDELNRINSMLVDAETFSCNSETSDCHDALYFASQSKKEIAALAMALENQIVEERDSTSFDITASAIPYDSGKEYSLHTKDSFLSIGSMRSYDTEVSCSILANPSMDRLIAEVNQLCNQIEDRIDNIVSDSRET</sequence>
<name>A0A7S3Q292_9STRA</name>
<evidence type="ECO:0000256" key="1">
    <source>
        <dbReference type="SAM" id="MobiDB-lite"/>
    </source>
</evidence>
<feature type="compositionally biased region" description="Basic and acidic residues" evidence="1">
    <location>
        <begin position="339"/>
        <end position="374"/>
    </location>
</feature>
<feature type="region of interest" description="Disordered" evidence="1">
    <location>
        <begin position="339"/>
        <end position="401"/>
    </location>
</feature>
<accession>A0A7S3Q292</accession>
<dbReference type="AlphaFoldDB" id="A0A7S3Q292"/>
<protein>
    <submittedName>
        <fullName evidence="2">Uncharacterized protein</fullName>
    </submittedName>
</protein>
<evidence type="ECO:0000313" key="2">
    <source>
        <dbReference type="EMBL" id="CAE0463280.1"/>
    </source>
</evidence>
<dbReference type="EMBL" id="HBIO01010456">
    <property type="protein sequence ID" value="CAE0463280.1"/>
    <property type="molecule type" value="Transcribed_RNA"/>
</dbReference>
<gene>
    <name evidence="2" type="ORF">CDEB00056_LOCUS8121</name>
</gene>
<reference evidence="2" key="1">
    <citation type="submission" date="2021-01" db="EMBL/GenBank/DDBJ databases">
        <authorList>
            <person name="Corre E."/>
            <person name="Pelletier E."/>
            <person name="Niang G."/>
            <person name="Scheremetjew M."/>
            <person name="Finn R."/>
            <person name="Kale V."/>
            <person name="Holt S."/>
            <person name="Cochrane G."/>
            <person name="Meng A."/>
            <person name="Brown T."/>
            <person name="Cohen L."/>
        </authorList>
    </citation>
    <scope>NUCLEOTIDE SEQUENCE</scope>
    <source>
        <strain evidence="2">MM31A-1</strain>
    </source>
</reference>